<name>A0ABR1J1M4_9AGAR</name>
<evidence type="ECO:0000313" key="2">
    <source>
        <dbReference type="EMBL" id="KAK7446367.1"/>
    </source>
</evidence>
<proteinExistence type="predicted"/>
<feature type="region of interest" description="Disordered" evidence="1">
    <location>
        <begin position="1"/>
        <end position="31"/>
    </location>
</feature>
<organism evidence="2 3">
    <name type="scientific">Marasmiellus scandens</name>
    <dbReference type="NCBI Taxonomy" id="2682957"/>
    <lineage>
        <taxon>Eukaryota</taxon>
        <taxon>Fungi</taxon>
        <taxon>Dikarya</taxon>
        <taxon>Basidiomycota</taxon>
        <taxon>Agaricomycotina</taxon>
        <taxon>Agaricomycetes</taxon>
        <taxon>Agaricomycetidae</taxon>
        <taxon>Agaricales</taxon>
        <taxon>Marasmiineae</taxon>
        <taxon>Omphalotaceae</taxon>
        <taxon>Marasmiellus</taxon>
    </lineage>
</organism>
<dbReference type="Proteomes" id="UP001498398">
    <property type="component" value="Unassembled WGS sequence"/>
</dbReference>
<accession>A0ABR1J1M4</accession>
<gene>
    <name evidence="2" type="ORF">VKT23_014573</name>
</gene>
<comment type="caution">
    <text evidence="2">The sequence shown here is derived from an EMBL/GenBank/DDBJ whole genome shotgun (WGS) entry which is preliminary data.</text>
</comment>
<sequence length="226" mass="24621">MTLGEWTSIPPPQPSPAPGQRRQDVPPPLTKKRIIQERVARWKKTRAAAPKPEGGIQIRGRWVSTPTRRQADTGVGSAFDGSQGVDSEDIVSIPQIGFSTFQLFLIKILTELSIPVFPALTRPLKIGNQWIQPTCSERLRFGKPVALTGFGLVSNDNLPFFVPSTLLPPHLQTLQPAASFGTAPQSSSQAIGVSNEQQVDAYNQWVNTGIVNGLQGMMQYNGVNLV</sequence>
<dbReference type="Gene3D" id="3.20.20.80">
    <property type="entry name" value="Glycosidases"/>
    <property type="match status" value="1"/>
</dbReference>
<reference evidence="2 3" key="1">
    <citation type="submission" date="2024-01" db="EMBL/GenBank/DDBJ databases">
        <title>A draft genome for the cacao thread blight pathogen Marasmiellus scandens.</title>
        <authorList>
            <person name="Baruah I.K."/>
            <person name="Leung J."/>
            <person name="Bukari Y."/>
            <person name="Amoako-Attah I."/>
            <person name="Meinhardt L.W."/>
            <person name="Bailey B.A."/>
            <person name="Cohen S.P."/>
        </authorList>
    </citation>
    <scope>NUCLEOTIDE SEQUENCE [LARGE SCALE GENOMIC DNA]</scope>
    <source>
        <strain evidence="2 3">GH-19</strain>
    </source>
</reference>
<protein>
    <submittedName>
        <fullName evidence="2">Uncharacterized protein</fullName>
    </submittedName>
</protein>
<evidence type="ECO:0000256" key="1">
    <source>
        <dbReference type="SAM" id="MobiDB-lite"/>
    </source>
</evidence>
<evidence type="ECO:0000313" key="3">
    <source>
        <dbReference type="Proteomes" id="UP001498398"/>
    </source>
</evidence>
<keyword evidence="3" id="KW-1185">Reference proteome</keyword>
<dbReference type="EMBL" id="JBANRG010000044">
    <property type="protein sequence ID" value="KAK7446367.1"/>
    <property type="molecule type" value="Genomic_DNA"/>
</dbReference>